<evidence type="ECO:0000256" key="4">
    <source>
        <dbReference type="ARBA" id="ARBA00022485"/>
    </source>
</evidence>
<dbReference type="GO" id="GO:0034628">
    <property type="term" value="P:'de novo' NAD+ biosynthetic process from L-aspartate"/>
    <property type="evidence" value="ECO:0007669"/>
    <property type="project" value="TreeGrafter"/>
</dbReference>
<dbReference type="PANTHER" id="PTHR30573:SF0">
    <property type="entry name" value="QUINOLINATE SYNTHASE, CHLOROPLASTIC"/>
    <property type="match status" value="1"/>
</dbReference>
<accession>A0A562S474</accession>
<dbReference type="NCBIfam" id="TIGR00550">
    <property type="entry name" value="nadA"/>
    <property type="match status" value="1"/>
</dbReference>
<keyword evidence="6" id="KW-0808">Transferase</keyword>
<dbReference type="Proteomes" id="UP000318307">
    <property type="component" value="Unassembled WGS sequence"/>
</dbReference>
<evidence type="ECO:0000256" key="5">
    <source>
        <dbReference type="ARBA" id="ARBA00022642"/>
    </source>
</evidence>
<dbReference type="NCBIfam" id="NF006878">
    <property type="entry name" value="PRK09375.1-2"/>
    <property type="match status" value="1"/>
</dbReference>
<evidence type="ECO:0000256" key="6">
    <source>
        <dbReference type="ARBA" id="ARBA00022679"/>
    </source>
</evidence>
<comment type="caution">
    <text evidence="11">The sequence shown here is derived from an EMBL/GenBank/DDBJ whole genome shotgun (WGS) entry which is preliminary data.</text>
</comment>
<dbReference type="GO" id="GO:0008987">
    <property type="term" value="F:quinolinate synthetase A activity"/>
    <property type="evidence" value="ECO:0007669"/>
    <property type="project" value="UniProtKB-UniRule"/>
</dbReference>
<comment type="pathway">
    <text evidence="2">Cofactor biosynthesis; NAD(+) biosynthesis; quinolinate from iminoaspartate: step 1/1.</text>
</comment>
<comment type="cofactor">
    <cofactor evidence="1">
        <name>[4Fe-4S] cluster</name>
        <dbReference type="ChEBI" id="CHEBI:49883"/>
    </cofactor>
</comment>
<proteinExistence type="predicted"/>
<evidence type="ECO:0000313" key="11">
    <source>
        <dbReference type="EMBL" id="TWI75386.1"/>
    </source>
</evidence>
<organism evidence="11 12">
    <name type="scientific">Desulfobotulus alkaliphilus</name>
    <dbReference type="NCBI Taxonomy" id="622671"/>
    <lineage>
        <taxon>Bacteria</taxon>
        <taxon>Pseudomonadati</taxon>
        <taxon>Thermodesulfobacteriota</taxon>
        <taxon>Desulfobacteria</taxon>
        <taxon>Desulfobacterales</taxon>
        <taxon>Desulfobacteraceae</taxon>
        <taxon>Desulfobotulus</taxon>
    </lineage>
</organism>
<dbReference type="AlphaFoldDB" id="A0A562S474"/>
<evidence type="ECO:0000256" key="8">
    <source>
        <dbReference type="ARBA" id="ARBA00023004"/>
    </source>
</evidence>
<gene>
    <name evidence="11" type="ORF">LZ24_00838</name>
</gene>
<keyword evidence="4" id="KW-0004">4Fe-4S</keyword>
<sequence>MTKKGEPLQQGSLPRRVQRIIKISSGFNKPFFSIRPGHTASGALKKTPYTTDTTGQTMKDTIRKLAKEKNAIILAHNYVPAEIQDVAHLCGDSLELSIRAAETDADIIVFCGVRFMAETAAILSPEKTVLLPVEDAGCPMADMVTPEALKKRKAQLPGIPVVTYVNSTAAVKALSDICCTSANVIRVVESLDSEEILMTPDRNLALYAASHSSKKIHLWEGFCPFHNTLDRKTVSEAKKAHPDAFFIAHPECPPEVLAMADAVTSTSGMIRMAKESEHKKFIIGTETGLLHPLRQACPDKIFHPASPEMYCPDMKKITLEILKNTLEKESGRVTVPEDIRIPALKAVRKMMAIKG</sequence>
<dbReference type="EC" id="2.5.1.72" evidence="3 10"/>
<evidence type="ECO:0000256" key="1">
    <source>
        <dbReference type="ARBA" id="ARBA00001966"/>
    </source>
</evidence>
<evidence type="ECO:0000313" key="12">
    <source>
        <dbReference type="Proteomes" id="UP000318307"/>
    </source>
</evidence>
<keyword evidence="5" id="KW-0662">Pyridine nucleotide biosynthesis</keyword>
<evidence type="ECO:0000256" key="2">
    <source>
        <dbReference type="ARBA" id="ARBA00005065"/>
    </source>
</evidence>
<evidence type="ECO:0000256" key="3">
    <source>
        <dbReference type="ARBA" id="ARBA00012669"/>
    </source>
</evidence>
<keyword evidence="12" id="KW-1185">Reference proteome</keyword>
<dbReference type="Pfam" id="PF02445">
    <property type="entry name" value="NadA"/>
    <property type="match status" value="1"/>
</dbReference>
<dbReference type="InterPro" id="IPR003473">
    <property type="entry name" value="NadA"/>
</dbReference>
<dbReference type="PANTHER" id="PTHR30573">
    <property type="entry name" value="QUINOLINATE SYNTHETASE A"/>
    <property type="match status" value="1"/>
</dbReference>
<dbReference type="GO" id="GO:0046872">
    <property type="term" value="F:metal ion binding"/>
    <property type="evidence" value="ECO:0007669"/>
    <property type="project" value="UniProtKB-KW"/>
</dbReference>
<dbReference type="GO" id="GO:0051539">
    <property type="term" value="F:4 iron, 4 sulfur cluster binding"/>
    <property type="evidence" value="ECO:0007669"/>
    <property type="project" value="UniProtKB-KW"/>
</dbReference>
<dbReference type="InterPro" id="IPR036094">
    <property type="entry name" value="NadA_sf"/>
</dbReference>
<keyword evidence="7" id="KW-0479">Metal-binding</keyword>
<keyword evidence="8" id="KW-0408">Iron</keyword>
<evidence type="ECO:0000256" key="10">
    <source>
        <dbReference type="NCBIfam" id="TIGR00550"/>
    </source>
</evidence>
<dbReference type="UniPathway" id="UPA00253">
    <property type="reaction ID" value="UER00327"/>
</dbReference>
<protein>
    <recommendedName>
        <fullName evidence="3 10">Quinolinate synthase</fullName>
        <ecNumber evidence="3 10">2.5.1.72</ecNumber>
    </recommendedName>
</protein>
<evidence type="ECO:0000256" key="7">
    <source>
        <dbReference type="ARBA" id="ARBA00022723"/>
    </source>
</evidence>
<name>A0A562S474_9BACT</name>
<reference evidence="11 12" key="1">
    <citation type="submission" date="2019-07" db="EMBL/GenBank/DDBJ databases">
        <title>Genome sequencing of 100 strains of the haloalkaliphilic chemolithoautotrophic sulfur-oxidizing bacterium Thioalkalivibrio.</title>
        <authorList>
            <person name="Muyzer G."/>
        </authorList>
    </citation>
    <scope>NUCLEOTIDE SEQUENCE [LARGE SCALE GENOMIC DNA]</scope>
    <source>
        <strain evidence="11 12">ASO4-4</strain>
    </source>
</reference>
<dbReference type="SUPFAM" id="SSF142754">
    <property type="entry name" value="NadA-like"/>
    <property type="match status" value="1"/>
</dbReference>
<keyword evidence="9" id="KW-0411">Iron-sulfur</keyword>
<evidence type="ECO:0000256" key="9">
    <source>
        <dbReference type="ARBA" id="ARBA00023014"/>
    </source>
</evidence>
<dbReference type="EMBL" id="VLLC01000004">
    <property type="protein sequence ID" value="TWI75386.1"/>
    <property type="molecule type" value="Genomic_DNA"/>
</dbReference>
<dbReference type="Gene3D" id="3.40.50.10800">
    <property type="entry name" value="NadA-like"/>
    <property type="match status" value="3"/>
</dbReference>